<dbReference type="AlphaFoldDB" id="A0A255XM01"/>
<accession>A0A255XM01</accession>
<keyword evidence="2" id="KW-1185">Reference proteome</keyword>
<protein>
    <submittedName>
        <fullName evidence="1">Uncharacterized protein</fullName>
    </submittedName>
</protein>
<reference evidence="1 2" key="1">
    <citation type="submission" date="2017-07" db="EMBL/GenBank/DDBJ databases">
        <title>Elstera cyanobacteriorum sp. nov., a novel bacterium isolated from cyanobacterial aggregates in a eutrophic lake.</title>
        <authorList>
            <person name="Cai H."/>
        </authorList>
    </citation>
    <scope>NUCLEOTIDE SEQUENCE [LARGE SCALE GENOMIC DNA]</scope>
    <source>
        <strain evidence="1 2">TH019</strain>
    </source>
</reference>
<proteinExistence type="predicted"/>
<name>A0A255XM01_9PROT</name>
<dbReference type="Proteomes" id="UP000216361">
    <property type="component" value="Unassembled WGS sequence"/>
</dbReference>
<comment type="caution">
    <text evidence="1">The sequence shown here is derived from an EMBL/GenBank/DDBJ whole genome shotgun (WGS) entry which is preliminary data.</text>
</comment>
<evidence type="ECO:0000313" key="2">
    <source>
        <dbReference type="Proteomes" id="UP000216361"/>
    </source>
</evidence>
<dbReference type="OrthoDB" id="9843127at2"/>
<gene>
    <name evidence="1" type="ORF">CHR90_13190</name>
</gene>
<sequence length="87" mass="10041">MNKALEDLYSKASAVYEKYQDQELYDYLMTLARHLENADMMKHQLGYLLMHARSTVAAPVRTTHFQEALTRAARFLEKVEKDDASSA</sequence>
<evidence type="ECO:0000313" key="1">
    <source>
        <dbReference type="EMBL" id="OYQ17921.1"/>
    </source>
</evidence>
<dbReference type="RefSeq" id="WP_094409483.1">
    <property type="nucleotide sequence ID" value="NZ_BMJZ01000002.1"/>
</dbReference>
<organism evidence="1 2">
    <name type="scientific">Elstera cyanobacteriorum</name>
    <dbReference type="NCBI Taxonomy" id="2022747"/>
    <lineage>
        <taxon>Bacteria</taxon>
        <taxon>Pseudomonadati</taxon>
        <taxon>Pseudomonadota</taxon>
        <taxon>Alphaproteobacteria</taxon>
        <taxon>Rhodospirillales</taxon>
        <taxon>Rhodospirillaceae</taxon>
        <taxon>Elstera</taxon>
    </lineage>
</organism>
<dbReference type="EMBL" id="NOXS01000033">
    <property type="protein sequence ID" value="OYQ17921.1"/>
    <property type="molecule type" value="Genomic_DNA"/>
</dbReference>